<keyword evidence="2" id="KW-1185">Reference proteome</keyword>
<protein>
    <submittedName>
        <fullName evidence="1">Uncharacterized protein</fullName>
    </submittedName>
</protein>
<dbReference type="Proteomes" id="UP000257109">
    <property type="component" value="Unassembled WGS sequence"/>
</dbReference>
<dbReference type="AlphaFoldDB" id="A0A371G8G9"/>
<evidence type="ECO:0000313" key="1">
    <source>
        <dbReference type="EMBL" id="RDX86846.1"/>
    </source>
</evidence>
<gene>
    <name evidence="1" type="ORF">CR513_31771</name>
</gene>
<comment type="caution">
    <text evidence="1">The sequence shown here is derived from an EMBL/GenBank/DDBJ whole genome shotgun (WGS) entry which is preliminary data.</text>
</comment>
<organism evidence="1 2">
    <name type="scientific">Mucuna pruriens</name>
    <name type="common">Velvet bean</name>
    <name type="synonym">Dolichos pruriens</name>
    <dbReference type="NCBI Taxonomy" id="157652"/>
    <lineage>
        <taxon>Eukaryota</taxon>
        <taxon>Viridiplantae</taxon>
        <taxon>Streptophyta</taxon>
        <taxon>Embryophyta</taxon>
        <taxon>Tracheophyta</taxon>
        <taxon>Spermatophyta</taxon>
        <taxon>Magnoliopsida</taxon>
        <taxon>eudicotyledons</taxon>
        <taxon>Gunneridae</taxon>
        <taxon>Pentapetalae</taxon>
        <taxon>rosids</taxon>
        <taxon>fabids</taxon>
        <taxon>Fabales</taxon>
        <taxon>Fabaceae</taxon>
        <taxon>Papilionoideae</taxon>
        <taxon>50 kb inversion clade</taxon>
        <taxon>NPAAA clade</taxon>
        <taxon>indigoferoid/millettioid clade</taxon>
        <taxon>Phaseoleae</taxon>
        <taxon>Mucuna</taxon>
    </lineage>
</organism>
<dbReference type="EMBL" id="QJKJ01006399">
    <property type="protein sequence ID" value="RDX86846.1"/>
    <property type="molecule type" value="Genomic_DNA"/>
</dbReference>
<proteinExistence type="predicted"/>
<feature type="non-terminal residue" evidence="1">
    <location>
        <position position="1"/>
    </location>
</feature>
<accession>A0A371G8G9</accession>
<evidence type="ECO:0000313" key="2">
    <source>
        <dbReference type="Proteomes" id="UP000257109"/>
    </source>
</evidence>
<sequence>MESVLAKTDFISAKSSYDGPENTQLNLQEGRVHKSCIICDSSMPTQKDLNKTKLSHYHFQLEPSQQDSLSLMKSF</sequence>
<reference evidence="1" key="1">
    <citation type="submission" date="2018-05" db="EMBL/GenBank/DDBJ databases">
        <title>Draft genome of Mucuna pruriens seed.</title>
        <authorList>
            <person name="Nnadi N.E."/>
            <person name="Vos R."/>
            <person name="Hasami M.H."/>
            <person name="Devisetty U.K."/>
            <person name="Aguiy J.C."/>
        </authorList>
    </citation>
    <scope>NUCLEOTIDE SEQUENCE [LARGE SCALE GENOMIC DNA]</scope>
    <source>
        <strain evidence="1">JCA_2017</strain>
    </source>
</reference>
<name>A0A371G8G9_MUCPR</name>